<sequence>MQLFRILFAVLALSFATAAQADVRITFHSFNGSVLMGRYPHTFVSMIGTLDDGTRVKENYGFSAKKTSAAILRGPVEHMILVEKDKWLENTNRHFTLTIDDAKYREVKAEVERWRNAPGAYYDLKTRNCIHFVGSLARIVGVRVEYPDDMLRRPKAWLNHVTGLNPKLGAKPID</sequence>
<name>A0A5S3PBL8_9SPHN</name>
<protein>
    <recommendedName>
        <fullName evidence="4">DUF4105 domain-containing protein</fullName>
    </recommendedName>
</protein>
<accession>A0A5S3PBL8</accession>
<keyword evidence="1" id="KW-0732">Signal</keyword>
<dbReference type="OrthoDB" id="7424408at2"/>
<evidence type="ECO:0000313" key="2">
    <source>
        <dbReference type="EMBL" id="TMM48448.1"/>
    </source>
</evidence>
<dbReference type="EMBL" id="VCAO01000003">
    <property type="protein sequence ID" value="TMM48448.1"/>
    <property type="molecule type" value="Genomic_DNA"/>
</dbReference>
<dbReference type="RefSeq" id="WP_138618138.1">
    <property type="nucleotide sequence ID" value="NZ_VCAO01000003.1"/>
</dbReference>
<keyword evidence="3" id="KW-1185">Reference proteome</keyword>
<proteinExistence type="predicted"/>
<dbReference type="AlphaFoldDB" id="A0A5S3PBL8"/>
<evidence type="ECO:0000313" key="3">
    <source>
        <dbReference type="Proteomes" id="UP000309668"/>
    </source>
</evidence>
<feature type="signal peptide" evidence="1">
    <location>
        <begin position="1"/>
        <end position="21"/>
    </location>
</feature>
<dbReference type="Proteomes" id="UP000309668">
    <property type="component" value="Unassembled WGS sequence"/>
</dbReference>
<gene>
    <name evidence="2" type="ORF">FEV51_09270</name>
</gene>
<evidence type="ECO:0008006" key="4">
    <source>
        <dbReference type="Google" id="ProtNLM"/>
    </source>
</evidence>
<organism evidence="2 3">
    <name type="scientific">Qipengyuania marisflavi</name>
    <dbReference type="NCBI Taxonomy" id="2486356"/>
    <lineage>
        <taxon>Bacteria</taxon>
        <taxon>Pseudomonadati</taxon>
        <taxon>Pseudomonadota</taxon>
        <taxon>Alphaproteobacteria</taxon>
        <taxon>Sphingomonadales</taxon>
        <taxon>Erythrobacteraceae</taxon>
        <taxon>Qipengyuania</taxon>
    </lineage>
</organism>
<comment type="caution">
    <text evidence="2">The sequence shown here is derived from an EMBL/GenBank/DDBJ whole genome shotgun (WGS) entry which is preliminary data.</text>
</comment>
<evidence type="ECO:0000256" key="1">
    <source>
        <dbReference type="SAM" id="SignalP"/>
    </source>
</evidence>
<reference evidence="2 3" key="1">
    <citation type="submission" date="2019-05" db="EMBL/GenBank/DDBJ databases">
        <title>Erythrobacter marisflavi sp. nov., isolated from isolated from water of an estuary environment.</title>
        <authorList>
            <person name="Yoon J.-H."/>
        </authorList>
    </citation>
    <scope>NUCLEOTIDE SEQUENCE [LARGE SCALE GENOMIC DNA]</scope>
    <source>
        <strain evidence="2 3">KEM-5</strain>
    </source>
</reference>
<feature type="chain" id="PRO_5024398608" description="DUF4105 domain-containing protein" evidence="1">
    <location>
        <begin position="22"/>
        <end position="174"/>
    </location>
</feature>